<dbReference type="Pfam" id="PF12796">
    <property type="entry name" value="Ank_2"/>
    <property type="match status" value="2"/>
</dbReference>
<dbReference type="PROSITE" id="PS50088">
    <property type="entry name" value="ANK_REPEAT"/>
    <property type="match status" value="6"/>
</dbReference>
<dbReference type="Proteomes" id="UP000681967">
    <property type="component" value="Unassembled WGS sequence"/>
</dbReference>
<evidence type="ECO:0000313" key="9">
    <source>
        <dbReference type="EMBL" id="CAF4257875.1"/>
    </source>
</evidence>
<dbReference type="Proteomes" id="UP000663834">
    <property type="component" value="Unassembled WGS sequence"/>
</dbReference>
<keyword evidence="2 3" id="KW-0040">ANK repeat</keyword>
<evidence type="ECO:0000313" key="5">
    <source>
        <dbReference type="EMBL" id="CAF1546063.1"/>
    </source>
</evidence>
<dbReference type="OrthoDB" id="539213at2759"/>
<dbReference type="SMART" id="SM00248">
    <property type="entry name" value="ANK"/>
    <property type="match status" value="8"/>
</dbReference>
<evidence type="ECO:0000313" key="10">
    <source>
        <dbReference type="Proteomes" id="UP000663834"/>
    </source>
</evidence>
<feature type="repeat" description="ANK" evidence="3">
    <location>
        <begin position="251"/>
        <end position="283"/>
    </location>
</feature>
<dbReference type="Gene3D" id="1.25.40.20">
    <property type="entry name" value="Ankyrin repeat-containing domain"/>
    <property type="match status" value="4"/>
</dbReference>
<feature type="repeat" description="ANK" evidence="3">
    <location>
        <begin position="80"/>
        <end position="112"/>
    </location>
</feature>
<evidence type="ECO:0000313" key="8">
    <source>
        <dbReference type="EMBL" id="CAF3992332.1"/>
    </source>
</evidence>
<dbReference type="AlphaFoldDB" id="A0A815WAE4"/>
<dbReference type="EMBL" id="CAJOBJ010004196">
    <property type="protein sequence ID" value="CAF3992332.1"/>
    <property type="molecule type" value="Genomic_DNA"/>
</dbReference>
<comment type="caution">
    <text evidence="5">The sequence shown here is derived from an EMBL/GenBank/DDBJ whole genome shotgun (WGS) entry which is preliminary data.</text>
</comment>
<evidence type="ECO:0000313" key="7">
    <source>
        <dbReference type="EMBL" id="CAF3874799.1"/>
    </source>
</evidence>
<name>A0A815WAE4_9BILA</name>
<feature type="repeat" description="ANK" evidence="3">
    <location>
        <begin position="113"/>
        <end position="148"/>
    </location>
</feature>
<feature type="repeat" description="ANK" evidence="3">
    <location>
        <begin position="218"/>
        <end position="250"/>
    </location>
</feature>
<feature type="repeat" description="ANK" evidence="3">
    <location>
        <begin position="47"/>
        <end position="79"/>
    </location>
</feature>
<dbReference type="Pfam" id="PF00023">
    <property type="entry name" value="Ank"/>
    <property type="match status" value="1"/>
</dbReference>
<dbReference type="EMBL" id="CAJNOW010008789">
    <property type="protein sequence ID" value="CAF1546063.1"/>
    <property type="molecule type" value="Genomic_DNA"/>
</dbReference>
<sequence length="426" mass="48377">MPIAEDLVEQLQIQKLIYAVRTENILLVQKLCGKGVKNLVNLNDPRTGMTPLIAAVTQSNTEMIQCLLELRANPDAIDFSGRTPLMHAAESGQLIALELLREAEANPTIQDFEGRDAIYYACTETKKDHKEFFKKLLDMGANVNNQDKNGVPTLVHVCEESDKNEDVCMELIRRGADVRLADESTKRTALHNACYSGNVKVVRELLHAKADPDALDNKKSTPAHEAAKGGNLKVIILLSSVGTRFDVYDYLGNNPIHYAAMADAGSALRFLGQRGCNPKVKNNDGRLPRQIAVRYRNRDALKNIRKAEQGYHEMNSNLPTDDYRDWRLMLHDYIYEHHSRIEKLFQAFDTGSSKHGFMLKENFKKILEGESHLSFLQSYNYRDLNEKHDISREELDYKAFLTGAKYLARSYLITSFIRKTKKKPTT</sequence>
<evidence type="ECO:0000256" key="3">
    <source>
        <dbReference type="PROSITE-ProRule" id="PRU00023"/>
    </source>
</evidence>
<evidence type="ECO:0000256" key="2">
    <source>
        <dbReference type="ARBA" id="ARBA00023043"/>
    </source>
</evidence>
<dbReference type="Proteomes" id="UP000663824">
    <property type="component" value="Unassembled WGS sequence"/>
</dbReference>
<feature type="repeat" description="ANK" evidence="3">
    <location>
        <begin position="185"/>
        <end position="217"/>
    </location>
</feature>
<dbReference type="EMBL" id="CAJNOV010008688">
    <property type="protein sequence ID" value="CAF1331325.1"/>
    <property type="molecule type" value="Genomic_DNA"/>
</dbReference>
<dbReference type="InterPro" id="IPR036770">
    <property type="entry name" value="Ankyrin_rpt-contain_sf"/>
</dbReference>
<organism evidence="5 10">
    <name type="scientific">Rotaria magnacalcarata</name>
    <dbReference type="NCBI Taxonomy" id="392030"/>
    <lineage>
        <taxon>Eukaryota</taxon>
        <taxon>Metazoa</taxon>
        <taxon>Spiralia</taxon>
        <taxon>Gnathifera</taxon>
        <taxon>Rotifera</taxon>
        <taxon>Eurotatoria</taxon>
        <taxon>Bdelloidea</taxon>
        <taxon>Philodinida</taxon>
        <taxon>Philodinidae</taxon>
        <taxon>Rotaria</taxon>
    </lineage>
</organism>
<reference evidence="5" key="1">
    <citation type="submission" date="2021-02" db="EMBL/GenBank/DDBJ databases">
        <authorList>
            <person name="Nowell W R."/>
        </authorList>
    </citation>
    <scope>NUCLEOTIDE SEQUENCE</scope>
</reference>
<keyword evidence="1" id="KW-0677">Repeat</keyword>
<dbReference type="Proteomes" id="UP000663855">
    <property type="component" value="Unassembled WGS sequence"/>
</dbReference>
<evidence type="ECO:0000313" key="6">
    <source>
        <dbReference type="EMBL" id="CAF2079825.1"/>
    </source>
</evidence>
<dbReference type="EMBL" id="CAJOBH010001811">
    <property type="protein sequence ID" value="CAF3874799.1"/>
    <property type="molecule type" value="Genomic_DNA"/>
</dbReference>
<protein>
    <submittedName>
        <fullName evidence="5">Uncharacterized protein</fullName>
    </submittedName>
</protein>
<dbReference type="Proteomes" id="UP000676336">
    <property type="component" value="Unassembled WGS sequence"/>
</dbReference>
<dbReference type="EMBL" id="CAJNRE010009144">
    <property type="protein sequence ID" value="CAF2079825.1"/>
    <property type="molecule type" value="Genomic_DNA"/>
</dbReference>
<gene>
    <name evidence="7" type="ORF">BYL167_LOCUS7119</name>
    <name evidence="4" type="ORF">CJN711_LOCUS18434</name>
    <name evidence="8" type="ORF">GIL414_LOCUS11281</name>
    <name evidence="5" type="ORF">KQP761_LOCUS17298</name>
    <name evidence="6" type="ORF">MBJ925_LOCUS18298</name>
    <name evidence="9" type="ORF">SMN809_LOCUS24283</name>
</gene>
<accession>A0A815WAE4</accession>
<dbReference type="PROSITE" id="PS50297">
    <property type="entry name" value="ANK_REP_REGION"/>
    <property type="match status" value="3"/>
</dbReference>
<evidence type="ECO:0000256" key="1">
    <source>
        <dbReference type="ARBA" id="ARBA00022737"/>
    </source>
</evidence>
<dbReference type="PANTHER" id="PTHR24198:SF165">
    <property type="entry name" value="ANKYRIN REPEAT-CONTAINING PROTEIN-RELATED"/>
    <property type="match status" value="1"/>
</dbReference>
<dbReference type="InterPro" id="IPR002110">
    <property type="entry name" value="Ankyrin_rpt"/>
</dbReference>
<dbReference type="EMBL" id="CAJOBI010028194">
    <property type="protein sequence ID" value="CAF4257875.1"/>
    <property type="molecule type" value="Genomic_DNA"/>
</dbReference>
<dbReference type="PANTHER" id="PTHR24198">
    <property type="entry name" value="ANKYRIN REPEAT AND PROTEIN KINASE DOMAIN-CONTAINING PROTEIN"/>
    <property type="match status" value="1"/>
</dbReference>
<dbReference type="Proteomes" id="UP000681720">
    <property type="component" value="Unassembled WGS sequence"/>
</dbReference>
<evidence type="ECO:0000313" key="4">
    <source>
        <dbReference type="EMBL" id="CAF1331325.1"/>
    </source>
</evidence>
<proteinExistence type="predicted"/>
<dbReference type="SUPFAM" id="SSF48403">
    <property type="entry name" value="Ankyrin repeat"/>
    <property type="match status" value="1"/>
</dbReference>